<accession>A0AAE1PAW3</accession>
<keyword evidence="2" id="KW-0732">Signal</keyword>
<feature type="compositionally biased region" description="Basic and acidic residues" evidence="1">
    <location>
        <begin position="180"/>
        <end position="191"/>
    </location>
</feature>
<sequence>MVQGCGWQGGQVCFMVLSFLLAVNLVDSVSKVDQNEAALITEDATKTEAPTAELSKETVNTDADVAKTEAPTAELSKETVNTDADVAKTEAPTAELSKETVNTDADVAKTEAPTAELSKETVNTDADVAKTEAPTAELSKETVNTDADVAKTEAPTAELSKETVNTDADVAKTEAPAAELSKETVNKDATKTEAPVKGADTTSKDTSTSPTRKVIPFLEVPSTFPDDLNNCLLDTLPIATTPRIACGALCTINPKCYFYCLKGILCYLFSAKVNKRWNGKVESENVLTYDRCFTKWHTLNDITELFTKSSPTDDVITKGFYCLNHTSGGCVNIEAEDPQWTTVMPTSQPIHSVHLVSQVGQEQNMVGVQVRVGKETNGLLNPALDKVAIAPEPNELVIMGGSTVLTGEALVVYKPGKAVLTFCGILVNTEASSGSSSEIVSPAKAPNTGSLESLSGKN</sequence>
<dbReference type="Proteomes" id="UP001292094">
    <property type="component" value="Unassembled WGS sequence"/>
</dbReference>
<proteinExistence type="predicted"/>
<feature type="signal peptide" evidence="2">
    <location>
        <begin position="1"/>
        <end position="28"/>
    </location>
</feature>
<comment type="caution">
    <text evidence="3">The sequence shown here is derived from an EMBL/GenBank/DDBJ whole genome shotgun (WGS) entry which is preliminary data.</text>
</comment>
<name>A0AAE1PAW3_9EUCA</name>
<evidence type="ECO:0000256" key="1">
    <source>
        <dbReference type="SAM" id="MobiDB-lite"/>
    </source>
</evidence>
<organism evidence="3 4">
    <name type="scientific">Petrolisthes manimaculis</name>
    <dbReference type="NCBI Taxonomy" id="1843537"/>
    <lineage>
        <taxon>Eukaryota</taxon>
        <taxon>Metazoa</taxon>
        <taxon>Ecdysozoa</taxon>
        <taxon>Arthropoda</taxon>
        <taxon>Crustacea</taxon>
        <taxon>Multicrustacea</taxon>
        <taxon>Malacostraca</taxon>
        <taxon>Eumalacostraca</taxon>
        <taxon>Eucarida</taxon>
        <taxon>Decapoda</taxon>
        <taxon>Pleocyemata</taxon>
        <taxon>Anomura</taxon>
        <taxon>Galatheoidea</taxon>
        <taxon>Porcellanidae</taxon>
        <taxon>Petrolisthes</taxon>
    </lineage>
</organism>
<feature type="compositionally biased region" description="Polar residues" evidence="1">
    <location>
        <begin position="447"/>
        <end position="458"/>
    </location>
</feature>
<reference evidence="3" key="1">
    <citation type="submission" date="2023-11" db="EMBL/GenBank/DDBJ databases">
        <title>Genome assemblies of two species of porcelain crab, Petrolisthes cinctipes and Petrolisthes manimaculis (Anomura: Porcellanidae).</title>
        <authorList>
            <person name="Angst P."/>
        </authorList>
    </citation>
    <scope>NUCLEOTIDE SEQUENCE</scope>
    <source>
        <strain evidence="3">PB745_02</strain>
        <tissue evidence="3">Gill</tissue>
    </source>
</reference>
<keyword evidence="4" id="KW-1185">Reference proteome</keyword>
<feature type="chain" id="PRO_5042278115" evidence="2">
    <location>
        <begin position="29"/>
        <end position="458"/>
    </location>
</feature>
<dbReference type="EMBL" id="JAWZYT010002340">
    <property type="protein sequence ID" value="KAK4305038.1"/>
    <property type="molecule type" value="Genomic_DNA"/>
</dbReference>
<evidence type="ECO:0000313" key="3">
    <source>
        <dbReference type="EMBL" id="KAK4305038.1"/>
    </source>
</evidence>
<feature type="region of interest" description="Disordered" evidence="1">
    <location>
        <begin position="435"/>
        <end position="458"/>
    </location>
</feature>
<dbReference type="AlphaFoldDB" id="A0AAE1PAW3"/>
<feature type="region of interest" description="Disordered" evidence="1">
    <location>
        <begin position="132"/>
        <end position="210"/>
    </location>
</feature>
<evidence type="ECO:0000313" key="4">
    <source>
        <dbReference type="Proteomes" id="UP001292094"/>
    </source>
</evidence>
<protein>
    <submittedName>
        <fullName evidence="3">Uncharacterized protein</fullName>
    </submittedName>
</protein>
<evidence type="ECO:0000256" key="2">
    <source>
        <dbReference type="SAM" id="SignalP"/>
    </source>
</evidence>
<gene>
    <name evidence="3" type="ORF">Pmani_023061</name>
</gene>
<feature type="compositionally biased region" description="Low complexity" evidence="1">
    <location>
        <begin position="200"/>
        <end position="210"/>
    </location>
</feature>